<reference evidence="9" key="1">
    <citation type="submission" date="2020-04" db="EMBL/GenBank/DDBJ databases">
        <authorList>
            <person name="Neveu A P."/>
        </authorList>
    </citation>
    <scope>NUCLEOTIDE SEQUENCE</scope>
    <source>
        <tissue evidence="9">Whole embryo</tissue>
    </source>
</reference>
<keyword evidence="5" id="KW-1133">Transmembrane helix</keyword>
<keyword evidence="5" id="KW-0812">Transmembrane</keyword>
<sequence>MGNLLTRWRKSKTTVEVLEQIDKDIERLEKFKRLNNATKKRIITSLLIYSLVLYIVAFICLYLFYIPEMTFINVVGFQIAPTLCLSVLLYALIRLLHWWFVRKIVKNDSELQELRDQRKEILENVMETETYKKAKEILEKFDPETKKKLEEERARRESPQPAPSPGTELRRRNQPMSPPQMMPPGTPRSPNQSVGPTPVSMQRGFNGMIRGPRPPVVLPRPLLDQNPTAMDKVLEYLMGDGLNNRYALICKNCYSHNGMALKEEFEYMEYRCGYCRFYNPPRKQRPNAPVLPSRIQQITQDDKTLMLKPLERDSGNDDSPTSSKTSETEHADVPPVVASQEDTEQHRKQLDFDSENDGTSQVEENAAEDVDETVEEKMDVEPEEPVSNGLHEMQESSDL</sequence>
<dbReference type="InterPro" id="IPR040115">
    <property type="entry name" value="Lnp"/>
</dbReference>
<dbReference type="GO" id="GO:0071788">
    <property type="term" value="P:endoplasmic reticulum tubular network maintenance"/>
    <property type="evidence" value="ECO:0007669"/>
    <property type="project" value="UniProtKB-UniRule"/>
</dbReference>
<evidence type="ECO:0000313" key="9">
    <source>
        <dbReference type="EMBL" id="CAB3263461.1"/>
    </source>
</evidence>
<keyword evidence="5" id="KW-0862">Zinc</keyword>
<gene>
    <name evidence="9" type="primary">Lnpk</name>
</gene>
<evidence type="ECO:0000256" key="6">
    <source>
        <dbReference type="SAM" id="Coils"/>
    </source>
</evidence>
<keyword evidence="6" id="KW-0175">Coiled coil</keyword>
<feature type="domain" description="Lunapark zinc ribbon" evidence="8">
    <location>
        <begin position="230"/>
        <end position="279"/>
    </location>
</feature>
<comment type="subcellular location">
    <subcellularLocation>
        <location evidence="1">Endoplasmic reticulum membrane</location>
        <topology evidence="1">Multi-pass membrane protein</topology>
        <orientation evidence="1">Cytoplasmic side</orientation>
    </subcellularLocation>
</comment>
<comment type="function">
    <text evidence="5">Plays a role in determining ER morphology.</text>
</comment>
<comment type="similarity">
    <text evidence="2 5">Belongs to the lunapark family.</text>
</comment>
<dbReference type="GO" id="GO:0008270">
    <property type="term" value="F:zinc ion binding"/>
    <property type="evidence" value="ECO:0007669"/>
    <property type="project" value="UniProtKB-KW"/>
</dbReference>
<comment type="domain">
    <text evidence="5">The C4-type zinc finger motif is necessary both for its ER three-way tubular junction localization and formation.</text>
</comment>
<keyword evidence="5" id="KW-0256">Endoplasmic reticulum</keyword>
<dbReference type="AlphaFoldDB" id="A0A6F9DJU2"/>
<name>A0A6F9DJU2_9ASCI</name>
<dbReference type="InterPro" id="IPR019273">
    <property type="entry name" value="Lunapark_Znf"/>
</dbReference>
<feature type="compositionally biased region" description="Pro residues" evidence="7">
    <location>
        <begin position="176"/>
        <end position="187"/>
    </location>
</feature>
<feature type="coiled-coil region" evidence="6">
    <location>
        <begin position="104"/>
        <end position="131"/>
    </location>
</feature>
<proteinExistence type="evidence at transcript level"/>
<evidence type="ECO:0000256" key="4">
    <source>
        <dbReference type="ARBA" id="ARBA00049772"/>
    </source>
</evidence>
<organism evidence="9">
    <name type="scientific">Phallusia mammillata</name>
    <dbReference type="NCBI Taxonomy" id="59560"/>
    <lineage>
        <taxon>Eukaryota</taxon>
        <taxon>Metazoa</taxon>
        <taxon>Chordata</taxon>
        <taxon>Tunicata</taxon>
        <taxon>Ascidiacea</taxon>
        <taxon>Phlebobranchia</taxon>
        <taxon>Ascidiidae</taxon>
        <taxon>Phallusia</taxon>
    </lineage>
</organism>
<feature type="transmembrane region" description="Helical" evidence="5">
    <location>
        <begin position="71"/>
        <end position="93"/>
    </location>
</feature>
<feature type="region of interest" description="Disordered" evidence="7">
    <location>
        <begin position="143"/>
        <end position="213"/>
    </location>
</feature>
<accession>A0A6F9DJU2</accession>
<comment type="subunit">
    <text evidence="3">Homodimer; homodimerization requires the C4-type zinc finger motif and decreases during mitosis in a phosphorylation-dependent manner.</text>
</comment>
<feature type="compositionally biased region" description="Basic and acidic residues" evidence="7">
    <location>
        <begin position="300"/>
        <end position="315"/>
    </location>
</feature>
<keyword evidence="5" id="KW-0472">Membrane</keyword>
<dbReference type="Pfam" id="PF10058">
    <property type="entry name" value="Zn_ribbon_10"/>
    <property type="match status" value="1"/>
</dbReference>
<evidence type="ECO:0000256" key="1">
    <source>
        <dbReference type="ARBA" id="ARBA00004215"/>
    </source>
</evidence>
<feature type="compositionally biased region" description="Basic and acidic residues" evidence="7">
    <location>
        <begin position="143"/>
        <end position="158"/>
    </location>
</feature>
<feature type="transmembrane region" description="Helical" evidence="5">
    <location>
        <begin position="42"/>
        <end position="65"/>
    </location>
</feature>
<protein>
    <recommendedName>
        <fullName evidence="4 5">Endoplasmic reticulum junction formation protein lunapark</fullName>
    </recommendedName>
</protein>
<keyword evidence="5" id="KW-0863">Zinc-finger</keyword>
<dbReference type="GO" id="GO:0098826">
    <property type="term" value="C:endoplasmic reticulum tubular network membrane"/>
    <property type="evidence" value="ECO:0007669"/>
    <property type="project" value="UniProtKB-UniRule"/>
</dbReference>
<dbReference type="PANTHER" id="PTHR22166:SF12">
    <property type="entry name" value="ENDOPLASMIC RETICULUM JUNCTION FORMATION PROTEIN LUNAPARK"/>
    <property type="match status" value="1"/>
</dbReference>
<evidence type="ECO:0000256" key="3">
    <source>
        <dbReference type="ARBA" id="ARBA00047002"/>
    </source>
</evidence>
<dbReference type="GO" id="GO:1903373">
    <property type="term" value="P:positive regulation of endoplasmic reticulum tubular network organization"/>
    <property type="evidence" value="ECO:0007669"/>
    <property type="project" value="UniProtKB-UniRule"/>
</dbReference>
<keyword evidence="5" id="KW-0479">Metal-binding</keyword>
<dbReference type="EMBL" id="LR787599">
    <property type="protein sequence ID" value="CAB3263461.1"/>
    <property type="molecule type" value="mRNA"/>
</dbReference>
<feature type="region of interest" description="Disordered" evidence="7">
    <location>
        <begin position="300"/>
        <end position="399"/>
    </location>
</feature>
<evidence type="ECO:0000256" key="7">
    <source>
        <dbReference type="SAM" id="MobiDB-lite"/>
    </source>
</evidence>
<evidence type="ECO:0000256" key="5">
    <source>
        <dbReference type="RuleBase" id="RU367073"/>
    </source>
</evidence>
<dbReference type="PANTHER" id="PTHR22166">
    <property type="entry name" value="ENDOPLASMIC RETICULUM JUNCTION FORMATION PROTEIN LUNAPARK"/>
    <property type="match status" value="1"/>
</dbReference>
<feature type="compositionally biased region" description="Acidic residues" evidence="7">
    <location>
        <begin position="365"/>
        <end position="374"/>
    </location>
</feature>
<evidence type="ECO:0000259" key="8">
    <source>
        <dbReference type="Pfam" id="PF10058"/>
    </source>
</evidence>
<evidence type="ECO:0000256" key="2">
    <source>
        <dbReference type="ARBA" id="ARBA00009940"/>
    </source>
</evidence>